<dbReference type="AlphaFoldDB" id="A0AAU6WEM2"/>
<accession>A0AAU6WEM2</accession>
<dbReference type="PANTHER" id="PTHR33744:SF1">
    <property type="entry name" value="DNA-BINDING TRANSCRIPTIONAL ACTIVATOR ADER"/>
    <property type="match status" value="1"/>
</dbReference>
<evidence type="ECO:0000313" key="3">
    <source>
        <dbReference type="EMBL" id="XAO46129.1"/>
    </source>
</evidence>
<evidence type="ECO:0000259" key="2">
    <source>
        <dbReference type="Pfam" id="PF13556"/>
    </source>
</evidence>
<organism evidence="3 4">
    <name type="scientific">Glutamicibacter ectropisis</name>
    <dbReference type="NCBI Taxonomy" id="3046593"/>
    <lineage>
        <taxon>Bacteria</taxon>
        <taxon>Bacillati</taxon>
        <taxon>Actinomycetota</taxon>
        <taxon>Actinomycetes</taxon>
        <taxon>Micrococcales</taxon>
        <taxon>Micrococcaceae</taxon>
        <taxon>Glutamicibacter</taxon>
    </lineage>
</organism>
<dbReference type="InterPro" id="IPR012914">
    <property type="entry name" value="PucR_dom"/>
</dbReference>
<evidence type="ECO:0000313" key="4">
    <source>
        <dbReference type="Proteomes" id="UP001486888"/>
    </source>
</evidence>
<dbReference type="Pfam" id="PF07905">
    <property type="entry name" value="PucR"/>
    <property type="match status" value="1"/>
</dbReference>
<dbReference type="Proteomes" id="UP001486888">
    <property type="component" value="Chromosome"/>
</dbReference>
<protein>
    <submittedName>
        <fullName evidence="3">PucR family transcriptional regulator</fullName>
    </submittedName>
</protein>
<gene>
    <name evidence="3" type="ORF">QMQ05_00815</name>
</gene>
<dbReference type="Gene3D" id="1.10.10.2840">
    <property type="entry name" value="PucR C-terminal helix-turn-helix domain"/>
    <property type="match status" value="1"/>
</dbReference>
<dbReference type="EMBL" id="CP125942">
    <property type="protein sequence ID" value="XAO46129.1"/>
    <property type="molecule type" value="Genomic_DNA"/>
</dbReference>
<name>A0AAU6WEM2_9MICC</name>
<feature type="domain" description="Purine catabolism PurC-like" evidence="1">
    <location>
        <begin position="36"/>
        <end position="137"/>
    </location>
</feature>
<dbReference type="InterPro" id="IPR025736">
    <property type="entry name" value="PucR_C-HTH_dom"/>
</dbReference>
<evidence type="ECO:0000259" key="1">
    <source>
        <dbReference type="Pfam" id="PF07905"/>
    </source>
</evidence>
<keyword evidence="4" id="KW-1185">Reference proteome</keyword>
<dbReference type="PANTHER" id="PTHR33744">
    <property type="entry name" value="CARBOHYDRATE DIACID REGULATOR"/>
    <property type="match status" value="1"/>
</dbReference>
<dbReference type="InterPro" id="IPR042070">
    <property type="entry name" value="PucR_C-HTH_sf"/>
</dbReference>
<dbReference type="RefSeq" id="WP_345472209.1">
    <property type="nucleotide sequence ID" value="NZ_CP125942.1"/>
</dbReference>
<sequence>MGHSAPSPSALTDEPTGITLSRFLRQLPPEITLLHDAGDRRLRWVEASDMDDPTDYLLDEEMILTSGFPLLGHENDPEEVRAFIARLAQAKVSALGFGLEPYFTEVPATVLDACRENNLPLLEIPATVPFAAIGIAFAQLLEADSAARLRTSAEAHRALMRCLTHADPEAQLIATLSQRLKASVRLLDAQGQVRHEASLAQNATPNHDLSSELFTQASNSQKFAMRSEDSLVDLAFPLRATIAAGPHAPVLGVLSVGFARTPSASDHNLITTALGLLDVLARQRVTSSSTAEQLATTVLLRQRTPLDPHTLNLLRNSLGSTTADSVRVAVISPLNNIADQNPDLHLPHLQTLLATELVALNADHFVALTNTEPTHELFEHLKSSGYLAGFSLPEPADRQLGEKLPDLLAQATGLLPQMREKRQSLDATAIPRSFASLLPPEAGKQLAEELLAPLLALPESRRDLYLDVLRGWLEANGSWDQTSKNIDLHRNSVRRHIATIGEILNKDLNHAAVRQDLYLALSFLANP</sequence>
<feature type="domain" description="PucR C-terminal helix-turn-helix" evidence="2">
    <location>
        <begin position="465"/>
        <end position="521"/>
    </location>
</feature>
<proteinExistence type="predicted"/>
<dbReference type="InterPro" id="IPR051448">
    <property type="entry name" value="CdaR-like_regulators"/>
</dbReference>
<reference evidence="3 4" key="1">
    <citation type="submission" date="2023-05" db="EMBL/GenBank/DDBJ databases">
        <title>Glutamicibacter sp. B1, complete genome.</title>
        <authorList>
            <person name="Long Y.H."/>
            <person name="Fang T."/>
            <person name="Li X.Y."/>
        </authorList>
    </citation>
    <scope>NUCLEOTIDE SEQUENCE [LARGE SCALE GENOMIC DNA]</scope>
    <source>
        <strain evidence="3 4">B1</strain>
    </source>
</reference>
<dbReference type="KEGG" id="gey:QMQ05_00815"/>
<dbReference type="Pfam" id="PF13556">
    <property type="entry name" value="HTH_30"/>
    <property type="match status" value="1"/>
</dbReference>